<feature type="transmembrane region" description="Helical" evidence="2">
    <location>
        <begin position="247"/>
        <end position="266"/>
    </location>
</feature>
<dbReference type="SUPFAM" id="SSF103481">
    <property type="entry name" value="Multidrug resistance efflux transporter EmrE"/>
    <property type="match status" value="2"/>
</dbReference>
<gene>
    <name evidence="4" type="ORF">A1sIA56_05055</name>
</gene>
<feature type="transmembrane region" description="Helical" evidence="2">
    <location>
        <begin position="155"/>
        <end position="174"/>
    </location>
</feature>
<dbReference type="KEGG" id="psuf:A1sIA56_05055"/>
<dbReference type="GO" id="GO:0016020">
    <property type="term" value="C:membrane"/>
    <property type="evidence" value="ECO:0007669"/>
    <property type="project" value="InterPro"/>
</dbReference>
<feature type="domain" description="EamA" evidence="3">
    <location>
        <begin position="156"/>
        <end position="291"/>
    </location>
</feature>
<keyword evidence="2" id="KW-0812">Transmembrane</keyword>
<evidence type="ECO:0000256" key="1">
    <source>
        <dbReference type="ARBA" id="ARBA00007362"/>
    </source>
</evidence>
<dbReference type="PANTHER" id="PTHR22911">
    <property type="entry name" value="ACYL-MALONYL CONDENSING ENZYME-RELATED"/>
    <property type="match status" value="1"/>
</dbReference>
<keyword evidence="2" id="KW-1133">Transmembrane helix</keyword>
<dbReference type="PANTHER" id="PTHR22911:SF76">
    <property type="entry name" value="EAMA DOMAIN-CONTAINING PROTEIN"/>
    <property type="match status" value="1"/>
</dbReference>
<feature type="transmembrane region" description="Helical" evidence="2">
    <location>
        <begin position="218"/>
        <end position="240"/>
    </location>
</feature>
<accession>A0A249KHU7</accession>
<feature type="transmembrane region" description="Helical" evidence="2">
    <location>
        <begin position="21"/>
        <end position="43"/>
    </location>
</feature>
<evidence type="ECO:0000256" key="2">
    <source>
        <dbReference type="SAM" id="Phobius"/>
    </source>
</evidence>
<sequence length="303" mass="32549">MSEVQRATVHNHTELPARPDLIRLIIGIFGIGSSGPLIALSTMPVPTLIFWRNLGGSLMTLPFALRHKLDRTGAKWAVLAGVVLAVHFVGFFLSMRMTSVTAGTAIVATQPIFAAFFVKLTGGHIPTKAWFGMLISFSGVLLVTGIDLQLDRRSFMGDLAALISGALAAAYMLIGSRAQQTLATTSYTTICYFVCAMTALPMALLSGYPIFGFVAKEWWVLIGLILGAQILGHTMFNITLKRVSPAVVSMIVFFEVPVAAILAMAFDIGKQPTLMIIPGVILILGGCILVVLRTRPESVVVDE</sequence>
<reference evidence="4 5" key="1">
    <citation type="submission" date="2016-07" db="EMBL/GenBank/DDBJ databases">
        <title>High microdiversification within the ubiquitous acI lineage of Actinobacteria.</title>
        <authorList>
            <person name="Neuenschwander S.M."/>
            <person name="Salcher M."/>
            <person name="Ghai R."/>
            <person name="Pernthaler J."/>
        </authorList>
    </citation>
    <scope>NUCLEOTIDE SEQUENCE [LARGE SCALE GENOMIC DNA]</scope>
    <source>
        <strain evidence="4">MMS-IA-56</strain>
    </source>
</reference>
<comment type="similarity">
    <text evidence="1">Belongs to the EamA transporter family.</text>
</comment>
<organism evidence="4 5">
    <name type="scientific">Candidatus Planktophila sulfonica</name>
    <dbReference type="NCBI Taxonomy" id="1884904"/>
    <lineage>
        <taxon>Bacteria</taxon>
        <taxon>Bacillati</taxon>
        <taxon>Actinomycetota</taxon>
        <taxon>Actinomycetes</taxon>
        <taxon>Candidatus Nanopelagicales</taxon>
        <taxon>Candidatus Nanopelagicaceae</taxon>
        <taxon>Candidatus Planktophila</taxon>
    </lineage>
</organism>
<evidence type="ECO:0000313" key="4">
    <source>
        <dbReference type="EMBL" id="ASY16259.1"/>
    </source>
</evidence>
<dbReference type="Proteomes" id="UP000217215">
    <property type="component" value="Chromosome"/>
</dbReference>
<dbReference type="RefSeq" id="WP_095673843.1">
    <property type="nucleotide sequence ID" value="NZ_CP016773.1"/>
</dbReference>
<feature type="transmembrane region" description="Helical" evidence="2">
    <location>
        <begin position="77"/>
        <end position="94"/>
    </location>
</feature>
<protein>
    <submittedName>
        <fullName evidence="4">EamA-like transporter family protein</fullName>
    </submittedName>
</protein>
<feature type="transmembrane region" description="Helical" evidence="2">
    <location>
        <begin position="49"/>
        <end position="65"/>
    </location>
</feature>
<dbReference type="OrthoDB" id="5242788at2"/>
<keyword evidence="2" id="KW-0472">Membrane</keyword>
<feature type="transmembrane region" description="Helical" evidence="2">
    <location>
        <begin position="272"/>
        <end position="292"/>
    </location>
</feature>
<feature type="transmembrane region" description="Helical" evidence="2">
    <location>
        <begin position="130"/>
        <end position="149"/>
    </location>
</feature>
<proteinExistence type="inferred from homology"/>
<name>A0A249KHU7_9ACTN</name>
<dbReference type="InterPro" id="IPR000620">
    <property type="entry name" value="EamA_dom"/>
</dbReference>
<evidence type="ECO:0000313" key="5">
    <source>
        <dbReference type="Proteomes" id="UP000217215"/>
    </source>
</evidence>
<feature type="transmembrane region" description="Helical" evidence="2">
    <location>
        <begin position="100"/>
        <end position="118"/>
    </location>
</feature>
<dbReference type="EMBL" id="CP016773">
    <property type="protein sequence ID" value="ASY16259.1"/>
    <property type="molecule type" value="Genomic_DNA"/>
</dbReference>
<evidence type="ECO:0000259" key="3">
    <source>
        <dbReference type="Pfam" id="PF00892"/>
    </source>
</evidence>
<feature type="transmembrane region" description="Helical" evidence="2">
    <location>
        <begin position="186"/>
        <end position="206"/>
    </location>
</feature>
<dbReference type="Pfam" id="PF00892">
    <property type="entry name" value="EamA"/>
    <property type="match status" value="2"/>
</dbReference>
<keyword evidence="5" id="KW-1185">Reference proteome</keyword>
<feature type="domain" description="EamA" evidence="3">
    <location>
        <begin position="37"/>
        <end position="144"/>
    </location>
</feature>
<dbReference type="AlphaFoldDB" id="A0A249KHU7"/>
<dbReference type="InterPro" id="IPR037185">
    <property type="entry name" value="EmrE-like"/>
</dbReference>